<dbReference type="Proteomes" id="UP001261125">
    <property type="component" value="Unassembled WGS sequence"/>
</dbReference>
<protein>
    <submittedName>
        <fullName evidence="2">Helix-turn-helix domain-containing protein</fullName>
    </submittedName>
</protein>
<evidence type="ECO:0000313" key="3">
    <source>
        <dbReference type="Proteomes" id="UP001261125"/>
    </source>
</evidence>
<dbReference type="Gene3D" id="1.10.10.60">
    <property type="entry name" value="Homeodomain-like"/>
    <property type="match status" value="2"/>
</dbReference>
<name>A0ABU3SPI9_9MICO</name>
<sequence length="152" mass="16720">MVGTVGPASKKSAGLLPPLEKLQKLAELAAVVPADPDTDLDETGRSWLIRRRLSYEQVAELVELYRSGVGTPALAKRFGISKPSVLELLHDRGVRMRRQPLTKTQRARAVRLYEEGLAIKPIAAELGSSFGAVHRVLKAEGVRLRPRPGQYM</sequence>
<dbReference type="Pfam" id="PF19575">
    <property type="entry name" value="HTH_58"/>
    <property type="match status" value="1"/>
</dbReference>
<accession>A0ABU3SPI9</accession>
<organism evidence="2 3">
    <name type="scientific">Microbacterium phycohabitans</name>
    <dbReference type="NCBI Taxonomy" id="3075993"/>
    <lineage>
        <taxon>Bacteria</taxon>
        <taxon>Bacillati</taxon>
        <taxon>Actinomycetota</taxon>
        <taxon>Actinomycetes</taxon>
        <taxon>Micrococcales</taxon>
        <taxon>Microbacteriaceae</taxon>
        <taxon>Microbacterium</taxon>
    </lineage>
</organism>
<gene>
    <name evidence="2" type="ORF">RWH44_12240</name>
</gene>
<proteinExistence type="predicted"/>
<keyword evidence="3" id="KW-1185">Reference proteome</keyword>
<dbReference type="InterPro" id="IPR009057">
    <property type="entry name" value="Homeodomain-like_sf"/>
</dbReference>
<evidence type="ECO:0000259" key="1">
    <source>
        <dbReference type="Pfam" id="PF19575"/>
    </source>
</evidence>
<evidence type="ECO:0000313" key="2">
    <source>
        <dbReference type="EMBL" id="MDU0346466.1"/>
    </source>
</evidence>
<reference evidence="2 3" key="1">
    <citation type="submission" date="2023-09" db="EMBL/GenBank/DDBJ databases">
        <title>Microbacterium fusihabitans sp. nov., Microbacterium phycihabitans sp. nov., and Microbacterium cervinum sp. nov., isolated from dried seaweeds of beach.</title>
        <authorList>
            <person name="Lee S.D."/>
        </authorList>
    </citation>
    <scope>NUCLEOTIDE SEQUENCE [LARGE SCALE GENOMIC DNA]</scope>
    <source>
        <strain evidence="2 3">KSW2-29</strain>
    </source>
</reference>
<dbReference type="EMBL" id="JAWDIT010000004">
    <property type="protein sequence ID" value="MDU0346466.1"/>
    <property type="molecule type" value="Genomic_DNA"/>
</dbReference>
<dbReference type="SUPFAM" id="SSF46689">
    <property type="entry name" value="Homeodomain-like"/>
    <property type="match status" value="1"/>
</dbReference>
<dbReference type="InterPro" id="IPR045745">
    <property type="entry name" value="HTH_58_Actinobacteria-type"/>
</dbReference>
<comment type="caution">
    <text evidence="2">The sequence shown here is derived from an EMBL/GenBank/DDBJ whole genome shotgun (WGS) entry which is preliminary data.</text>
</comment>
<dbReference type="RefSeq" id="WP_316004782.1">
    <property type="nucleotide sequence ID" value="NZ_JAWDIT010000004.1"/>
</dbReference>
<feature type="domain" description="Helix-turn-helix" evidence="1">
    <location>
        <begin position="108"/>
        <end position="149"/>
    </location>
</feature>